<dbReference type="PANTHER" id="PTHR36503">
    <property type="entry name" value="BLR2520 PROTEIN"/>
    <property type="match status" value="1"/>
</dbReference>
<dbReference type="SUPFAM" id="SSF54593">
    <property type="entry name" value="Glyoxalase/Bleomycin resistance protein/Dihydroxybiphenyl dioxygenase"/>
    <property type="match status" value="1"/>
</dbReference>
<proteinExistence type="predicted"/>
<dbReference type="KEGG" id="pchi:PC41400_15980"/>
<dbReference type="EMBL" id="JAMDMJ010000029">
    <property type="protein sequence ID" value="MCY9598280.1"/>
    <property type="molecule type" value="Genomic_DNA"/>
</dbReference>
<name>A0A410WX83_9BACL</name>
<organism evidence="3 4">
    <name type="scientific">Paenibacillus chitinolyticus</name>
    <dbReference type="NCBI Taxonomy" id="79263"/>
    <lineage>
        <taxon>Bacteria</taxon>
        <taxon>Bacillati</taxon>
        <taxon>Bacillota</taxon>
        <taxon>Bacilli</taxon>
        <taxon>Bacillales</taxon>
        <taxon>Paenibacillaceae</taxon>
        <taxon>Paenibacillus</taxon>
    </lineage>
</organism>
<dbReference type="InterPro" id="IPR037523">
    <property type="entry name" value="VOC_core"/>
</dbReference>
<dbReference type="EMBL" id="CP026520">
    <property type="protein sequence ID" value="QAV19096.1"/>
    <property type="molecule type" value="Genomic_DNA"/>
</dbReference>
<dbReference type="InterPro" id="IPR029068">
    <property type="entry name" value="Glyas_Bleomycin-R_OHBP_Dase"/>
</dbReference>
<evidence type="ECO:0000313" key="5">
    <source>
        <dbReference type="Proteomes" id="UP001527202"/>
    </source>
</evidence>
<dbReference type="Gene3D" id="3.10.180.10">
    <property type="entry name" value="2,3-Dihydroxybiphenyl 1,2-Dioxygenase, domain 1"/>
    <property type="match status" value="1"/>
</dbReference>
<accession>A0A410WX83</accession>
<sequence length="138" mass="15407">MATKADKIFVNLPVKNLDKSVQFFTALGFEFNDQFTGENATCMVVSDSIYVMLLVEDFFKTFTNKEIADTEKSAEVIIALSADSKEQVDEIVNNALGAGGSPLNDKVDHGFMYTWSFRDIDGHHWEFIYMDESAAAQG</sequence>
<evidence type="ECO:0000313" key="2">
    <source>
        <dbReference type="EMBL" id="MCY9598280.1"/>
    </source>
</evidence>
<keyword evidence="5" id="KW-1185">Reference proteome</keyword>
<dbReference type="GeneID" id="95376309"/>
<keyword evidence="3" id="KW-0223">Dioxygenase</keyword>
<reference evidence="2 5" key="2">
    <citation type="submission" date="2022-05" db="EMBL/GenBank/DDBJ databases">
        <title>Genome Sequencing of Bee-Associated Microbes.</title>
        <authorList>
            <person name="Dunlap C."/>
        </authorList>
    </citation>
    <scope>NUCLEOTIDE SEQUENCE [LARGE SCALE GENOMIC DNA]</scope>
    <source>
        <strain evidence="2 5">NRRL B-23120</strain>
    </source>
</reference>
<dbReference type="PANTHER" id="PTHR36503:SF2">
    <property type="entry name" value="BLR2408 PROTEIN"/>
    <property type="match status" value="1"/>
</dbReference>
<dbReference type="AlphaFoldDB" id="A0A410WX83"/>
<dbReference type="PROSITE" id="PS51819">
    <property type="entry name" value="VOC"/>
    <property type="match status" value="1"/>
</dbReference>
<protein>
    <submittedName>
        <fullName evidence="3">Glyoxalase/bleomycin resistance/extradiol dioxygenase family protein</fullName>
    </submittedName>
    <submittedName>
        <fullName evidence="2">VOC family protein</fullName>
    </submittedName>
</protein>
<dbReference type="OrthoDB" id="9798430at2"/>
<reference evidence="3 4" key="1">
    <citation type="submission" date="2018-01" db="EMBL/GenBank/DDBJ databases">
        <title>The whole genome sequencing and assembly of Paenibacillus chitinolyticus KCCM 41400 strain.</title>
        <authorList>
            <person name="Kim J.-Y."/>
            <person name="Park M.-K."/>
            <person name="Lee Y.-J."/>
            <person name="Yi H."/>
            <person name="Bahn Y.-S."/>
            <person name="Kim J.F."/>
            <person name="Lee D.-W."/>
        </authorList>
    </citation>
    <scope>NUCLEOTIDE SEQUENCE [LARGE SCALE GENOMIC DNA]</scope>
    <source>
        <strain evidence="3 4">KCCM 41400</strain>
    </source>
</reference>
<dbReference type="Proteomes" id="UP001527202">
    <property type="component" value="Unassembled WGS sequence"/>
</dbReference>
<dbReference type="GO" id="GO:0051213">
    <property type="term" value="F:dioxygenase activity"/>
    <property type="evidence" value="ECO:0007669"/>
    <property type="project" value="UniProtKB-KW"/>
</dbReference>
<gene>
    <name evidence="2" type="ORF">M5X16_21260</name>
    <name evidence="3" type="ORF">PC41400_15980</name>
</gene>
<evidence type="ECO:0000313" key="3">
    <source>
        <dbReference type="EMBL" id="QAV19096.1"/>
    </source>
</evidence>
<evidence type="ECO:0000259" key="1">
    <source>
        <dbReference type="PROSITE" id="PS51819"/>
    </source>
</evidence>
<evidence type="ECO:0000313" key="4">
    <source>
        <dbReference type="Proteomes" id="UP000288943"/>
    </source>
</evidence>
<dbReference type="InterPro" id="IPR053863">
    <property type="entry name" value="Glyoxy/Ble-like_N"/>
</dbReference>
<dbReference type="Proteomes" id="UP000288943">
    <property type="component" value="Chromosome"/>
</dbReference>
<feature type="domain" description="VOC" evidence="1">
    <location>
        <begin position="4"/>
        <end position="130"/>
    </location>
</feature>
<dbReference type="RefSeq" id="WP_042225857.1">
    <property type="nucleotide sequence ID" value="NZ_CP026520.1"/>
</dbReference>
<keyword evidence="3" id="KW-0560">Oxidoreductase</keyword>
<dbReference type="Pfam" id="PF22677">
    <property type="entry name" value="Ble-like_N"/>
    <property type="match status" value="1"/>
</dbReference>